<feature type="region of interest" description="Disordered" evidence="2">
    <location>
        <begin position="206"/>
        <end position="240"/>
    </location>
</feature>
<accession>A0AAV9IKQ9</accession>
<feature type="coiled-coil region" evidence="1">
    <location>
        <begin position="133"/>
        <end position="202"/>
    </location>
</feature>
<dbReference type="GO" id="GO:0003700">
    <property type="term" value="F:DNA-binding transcription factor activity"/>
    <property type="evidence" value="ECO:0007669"/>
    <property type="project" value="InterPro"/>
</dbReference>
<gene>
    <name evidence="4" type="ORF">GAYE_SCF47G5904</name>
</gene>
<feature type="compositionally biased region" description="Low complexity" evidence="2">
    <location>
        <begin position="258"/>
        <end position="288"/>
    </location>
</feature>
<dbReference type="SMART" id="SM00338">
    <property type="entry name" value="BRLZ"/>
    <property type="match status" value="1"/>
</dbReference>
<dbReference type="InterPro" id="IPR004827">
    <property type="entry name" value="bZIP"/>
</dbReference>
<sequence>MSLCPLLSIRSSTSPNRQHLIISHPVGHSTVLSNPTLDLSFCPRFPFGCLRARVDAKDEDNISSLQGQPLALSRQTRLLACEPLLVWPKVPETNENLFIHHLFLQPKGNQQLHLASGLDSSDTNRKESRGLNLTEEERRARRLKQKRDSAKRSRLRRMDALMSLQEEISQARLALSQLRQHAAHLEEENDRLKAENAQLRVQIAAPPPLGRPMLSGQQQQQQQQQLGQGGMGQIPNMSSLHGNNLAAVRQALLSQAVPNFGGNNPPMGNNYGMTNMSSYPQQQQQQQQQREEPMRNSRDGNNTGDNHFNNNQRQLYSDMQYSPHQSMMMSSNPSLSGYPGNQYSYNMNPYFGQNNA</sequence>
<protein>
    <recommendedName>
        <fullName evidence="3">BZIP domain-containing protein</fullName>
    </recommendedName>
</protein>
<dbReference type="EMBL" id="JANCYU010000058">
    <property type="protein sequence ID" value="KAK4527970.1"/>
    <property type="molecule type" value="Genomic_DNA"/>
</dbReference>
<dbReference type="CDD" id="cd14686">
    <property type="entry name" value="bZIP"/>
    <property type="match status" value="1"/>
</dbReference>
<feature type="compositionally biased region" description="Basic and acidic residues" evidence="2">
    <location>
        <begin position="289"/>
        <end position="298"/>
    </location>
</feature>
<dbReference type="AlphaFoldDB" id="A0AAV9IKQ9"/>
<dbReference type="Proteomes" id="UP001300502">
    <property type="component" value="Unassembled WGS sequence"/>
</dbReference>
<evidence type="ECO:0000256" key="1">
    <source>
        <dbReference type="SAM" id="Coils"/>
    </source>
</evidence>
<proteinExistence type="predicted"/>
<organism evidence="4 5">
    <name type="scientific">Galdieria yellowstonensis</name>
    <dbReference type="NCBI Taxonomy" id="3028027"/>
    <lineage>
        <taxon>Eukaryota</taxon>
        <taxon>Rhodophyta</taxon>
        <taxon>Bangiophyceae</taxon>
        <taxon>Galdieriales</taxon>
        <taxon>Galdieriaceae</taxon>
        <taxon>Galdieria</taxon>
    </lineage>
</organism>
<evidence type="ECO:0000313" key="5">
    <source>
        <dbReference type="Proteomes" id="UP001300502"/>
    </source>
</evidence>
<evidence type="ECO:0000313" key="4">
    <source>
        <dbReference type="EMBL" id="KAK4527970.1"/>
    </source>
</evidence>
<feature type="compositionally biased region" description="Low complexity" evidence="2">
    <location>
        <begin position="299"/>
        <end position="311"/>
    </location>
</feature>
<comment type="caution">
    <text evidence="4">The sequence shown here is derived from an EMBL/GenBank/DDBJ whole genome shotgun (WGS) entry which is preliminary data.</text>
</comment>
<dbReference type="PROSITE" id="PS50217">
    <property type="entry name" value="BZIP"/>
    <property type="match status" value="1"/>
</dbReference>
<feature type="compositionally biased region" description="Low complexity" evidence="2">
    <location>
        <begin position="216"/>
        <end position="226"/>
    </location>
</feature>
<name>A0AAV9IKQ9_9RHOD</name>
<keyword evidence="1" id="KW-0175">Coiled coil</keyword>
<evidence type="ECO:0000259" key="3">
    <source>
        <dbReference type="PROSITE" id="PS50217"/>
    </source>
</evidence>
<feature type="region of interest" description="Disordered" evidence="2">
    <location>
        <begin position="257"/>
        <end position="311"/>
    </location>
</feature>
<reference evidence="4 5" key="1">
    <citation type="submission" date="2022-07" db="EMBL/GenBank/DDBJ databases">
        <title>Genome-wide signatures of adaptation to extreme environments.</title>
        <authorList>
            <person name="Cho C.H."/>
            <person name="Yoon H.S."/>
        </authorList>
    </citation>
    <scope>NUCLEOTIDE SEQUENCE [LARGE SCALE GENOMIC DNA]</scope>
    <source>
        <strain evidence="4 5">108.79 E11</strain>
    </source>
</reference>
<evidence type="ECO:0000256" key="2">
    <source>
        <dbReference type="SAM" id="MobiDB-lite"/>
    </source>
</evidence>
<feature type="domain" description="BZIP" evidence="3">
    <location>
        <begin position="136"/>
        <end position="199"/>
    </location>
</feature>
<keyword evidence="5" id="KW-1185">Reference proteome</keyword>